<dbReference type="EMBL" id="SADE01000001">
    <property type="protein sequence ID" value="RVU38725.1"/>
    <property type="molecule type" value="Genomic_DNA"/>
</dbReference>
<keyword evidence="3" id="KW-0804">Transcription</keyword>
<keyword evidence="2 6" id="KW-0238">DNA-binding</keyword>
<dbReference type="Pfam" id="PF00376">
    <property type="entry name" value="MerR"/>
    <property type="match status" value="1"/>
</dbReference>
<name>A0A437QW17_9PROT</name>
<dbReference type="InterPro" id="IPR000551">
    <property type="entry name" value="MerR-type_HTH_dom"/>
</dbReference>
<dbReference type="CDD" id="cd04776">
    <property type="entry name" value="HTH_GnyR"/>
    <property type="match status" value="1"/>
</dbReference>
<evidence type="ECO:0000256" key="3">
    <source>
        <dbReference type="ARBA" id="ARBA00023163"/>
    </source>
</evidence>
<dbReference type="RefSeq" id="WP_127764097.1">
    <property type="nucleotide sequence ID" value="NZ_SADE01000001.1"/>
</dbReference>
<dbReference type="OrthoDB" id="9803659at2"/>
<evidence type="ECO:0000313" key="7">
    <source>
        <dbReference type="Proteomes" id="UP000287447"/>
    </source>
</evidence>
<protein>
    <submittedName>
        <fullName evidence="6">MerR family DNA-binding transcriptional regulator</fullName>
    </submittedName>
</protein>
<sequence>MSQTYTIRELADAFDVTTRTIRFYEDEGLLSPLRDGQNRIFRSRDRVRLKLILRGKRLGFTLAEIKEIVGMYDAPPGESGQLTLFIEKLRERRAELEDKRRDIDETLAELDALEEQSVARLKELTAK</sequence>
<accession>A0A437QW17</accession>
<evidence type="ECO:0000256" key="4">
    <source>
        <dbReference type="SAM" id="Coils"/>
    </source>
</evidence>
<proteinExistence type="predicted"/>
<dbReference type="GO" id="GO:0003677">
    <property type="term" value="F:DNA binding"/>
    <property type="evidence" value="ECO:0007669"/>
    <property type="project" value="UniProtKB-KW"/>
</dbReference>
<comment type="caution">
    <text evidence="6">The sequence shown here is derived from an EMBL/GenBank/DDBJ whole genome shotgun (WGS) entry which is preliminary data.</text>
</comment>
<evidence type="ECO:0000256" key="1">
    <source>
        <dbReference type="ARBA" id="ARBA00023015"/>
    </source>
</evidence>
<evidence type="ECO:0000259" key="5">
    <source>
        <dbReference type="PROSITE" id="PS50937"/>
    </source>
</evidence>
<dbReference type="InterPro" id="IPR009061">
    <property type="entry name" value="DNA-bd_dom_put_sf"/>
</dbReference>
<keyword evidence="1" id="KW-0805">Transcription regulation</keyword>
<dbReference type="InterPro" id="IPR047057">
    <property type="entry name" value="MerR_fam"/>
</dbReference>
<evidence type="ECO:0000313" key="6">
    <source>
        <dbReference type="EMBL" id="RVU38725.1"/>
    </source>
</evidence>
<dbReference type="SMART" id="SM00422">
    <property type="entry name" value="HTH_MERR"/>
    <property type="match status" value="1"/>
</dbReference>
<keyword evidence="4" id="KW-0175">Coiled coil</keyword>
<dbReference type="Pfam" id="PF09278">
    <property type="entry name" value="MerR-DNA-bind"/>
    <property type="match status" value="1"/>
</dbReference>
<dbReference type="SUPFAM" id="SSF46955">
    <property type="entry name" value="Putative DNA-binding domain"/>
    <property type="match status" value="1"/>
</dbReference>
<dbReference type="AlphaFoldDB" id="A0A437QW17"/>
<dbReference type="Proteomes" id="UP000287447">
    <property type="component" value="Unassembled WGS sequence"/>
</dbReference>
<feature type="domain" description="HTH merR-type" evidence="5">
    <location>
        <begin position="4"/>
        <end position="71"/>
    </location>
</feature>
<gene>
    <name evidence="6" type="ORF">EOI86_05495</name>
</gene>
<dbReference type="Gene3D" id="1.10.1660.10">
    <property type="match status" value="1"/>
</dbReference>
<organism evidence="6 7">
    <name type="scientific">Hwanghaeella grinnelliae</name>
    <dbReference type="NCBI Taxonomy" id="2500179"/>
    <lineage>
        <taxon>Bacteria</taxon>
        <taxon>Pseudomonadati</taxon>
        <taxon>Pseudomonadota</taxon>
        <taxon>Alphaproteobacteria</taxon>
        <taxon>Rhodospirillales</taxon>
        <taxon>Rhodospirillaceae</taxon>
        <taxon>Hwanghaeella</taxon>
    </lineage>
</organism>
<reference evidence="7" key="1">
    <citation type="submission" date="2019-01" db="EMBL/GenBank/DDBJ databases">
        <title>Gri0909 isolated from a small marine red alga.</title>
        <authorList>
            <person name="Kim J."/>
            <person name="Jeong S.E."/>
            <person name="Jeon C.O."/>
        </authorList>
    </citation>
    <scope>NUCLEOTIDE SEQUENCE [LARGE SCALE GENOMIC DNA]</scope>
    <source>
        <strain evidence="7">Gri0909</strain>
    </source>
</reference>
<feature type="coiled-coil region" evidence="4">
    <location>
        <begin position="86"/>
        <end position="116"/>
    </location>
</feature>
<dbReference type="InterPro" id="IPR015358">
    <property type="entry name" value="Tscrpt_reg_MerR_DNA-bd"/>
</dbReference>
<evidence type="ECO:0000256" key="2">
    <source>
        <dbReference type="ARBA" id="ARBA00023125"/>
    </source>
</evidence>
<keyword evidence="7" id="KW-1185">Reference proteome</keyword>
<dbReference type="PANTHER" id="PTHR30204">
    <property type="entry name" value="REDOX-CYCLING DRUG-SENSING TRANSCRIPTIONAL ACTIVATOR SOXR"/>
    <property type="match status" value="1"/>
</dbReference>
<dbReference type="PROSITE" id="PS50937">
    <property type="entry name" value="HTH_MERR_2"/>
    <property type="match status" value="1"/>
</dbReference>
<dbReference type="GO" id="GO:0003700">
    <property type="term" value="F:DNA-binding transcription factor activity"/>
    <property type="evidence" value="ECO:0007669"/>
    <property type="project" value="InterPro"/>
</dbReference>
<dbReference type="PANTHER" id="PTHR30204:SF58">
    <property type="entry name" value="HTH-TYPE TRANSCRIPTIONAL REGULATOR YFMP"/>
    <property type="match status" value="1"/>
</dbReference>